<protein>
    <recommendedName>
        <fullName evidence="1">RNase H type-1 domain-containing protein</fullName>
    </recommendedName>
</protein>
<evidence type="ECO:0000259" key="1">
    <source>
        <dbReference type="PROSITE" id="PS50879"/>
    </source>
</evidence>
<comment type="caution">
    <text evidence="2">The sequence shown here is derived from an EMBL/GenBank/DDBJ whole genome shotgun (WGS) entry which is preliminary data.</text>
</comment>
<gene>
    <name evidence="2" type="ORF">Sradi_5880500</name>
</gene>
<reference evidence="2" key="1">
    <citation type="submission" date="2020-06" db="EMBL/GenBank/DDBJ databases">
        <authorList>
            <person name="Li T."/>
            <person name="Hu X."/>
            <person name="Zhang T."/>
            <person name="Song X."/>
            <person name="Zhang H."/>
            <person name="Dai N."/>
            <person name="Sheng W."/>
            <person name="Hou X."/>
            <person name="Wei L."/>
        </authorList>
    </citation>
    <scope>NUCLEOTIDE SEQUENCE</scope>
    <source>
        <strain evidence="2">G02</strain>
        <tissue evidence="2">Leaf</tissue>
    </source>
</reference>
<dbReference type="PROSITE" id="PS50879">
    <property type="entry name" value="RNASE_H_1"/>
    <property type="match status" value="1"/>
</dbReference>
<name>A0AAW2KU25_SESRA</name>
<organism evidence="2">
    <name type="scientific">Sesamum radiatum</name>
    <name type="common">Black benniseed</name>
    <dbReference type="NCBI Taxonomy" id="300843"/>
    <lineage>
        <taxon>Eukaryota</taxon>
        <taxon>Viridiplantae</taxon>
        <taxon>Streptophyta</taxon>
        <taxon>Embryophyta</taxon>
        <taxon>Tracheophyta</taxon>
        <taxon>Spermatophyta</taxon>
        <taxon>Magnoliopsida</taxon>
        <taxon>eudicotyledons</taxon>
        <taxon>Gunneridae</taxon>
        <taxon>Pentapetalae</taxon>
        <taxon>asterids</taxon>
        <taxon>lamiids</taxon>
        <taxon>Lamiales</taxon>
        <taxon>Pedaliaceae</taxon>
        <taxon>Sesamum</taxon>
    </lineage>
</organism>
<dbReference type="EMBL" id="JACGWJ010000027">
    <property type="protein sequence ID" value="KAL0309382.1"/>
    <property type="molecule type" value="Genomic_DNA"/>
</dbReference>
<reference evidence="2" key="2">
    <citation type="journal article" date="2024" name="Plant">
        <title>Genomic evolution and insights into agronomic trait innovations of Sesamum species.</title>
        <authorList>
            <person name="Miao H."/>
            <person name="Wang L."/>
            <person name="Qu L."/>
            <person name="Liu H."/>
            <person name="Sun Y."/>
            <person name="Le M."/>
            <person name="Wang Q."/>
            <person name="Wei S."/>
            <person name="Zheng Y."/>
            <person name="Lin W."/>
            <person name="Duan Y."/>
            <person name="Cao H."/>
            <person name="Xiong S."/>
            <person name="Wang X."/>
            <person name="Wei L."/>
            <person name="Li C."/>
            <person name="Ma Q."/>
            <person name="Ju M."/>
            <person name="Zhao R."/>
            <person name="Li G."/>
            <person name="Mu C."/>
            <person name="Tian Q."/>
            <person name="Mei H."/>
            <person name="Zhang T."/>
            <person name="Gao T."/>
            <person name="Zhang H."/>
        </authorList>
    </citation>
    <scope>NUCLEOTIDE SEQUENCE</scope>
    <source>
        <strain evidence="2">G02</strain>
    </source>
</reference>
<accession>A0AAW2KU25</accession>
<dbReference type="CDD" id="cd09279">
    <property type="entry name" value="RNase_HI_like"/>
    <property type="match status" value="1"/>
</dbReference>
<dbReference type="GO" id="GO:0003676">
    <property type="term" value="F:nucleic acid binding"/>
    <property type="evidence" value="ECO:0007669"/>
    <property type="project" value="InterPro"/>
</dbReference>
<dbReference type="InterPro" id="IPR043502">
    <property type="entry name" value="DNA/RNA_pol_sf"/>
</dbReference>
<dbReference type="Pfam" id="PF13456">
    <property type="entry name" value="RVT_3"/>
    <property type="match status" value="1"/>
</dbReference>
<dbReference type="AlphaFoldDB" id="A0AAW2KU25"/>
<sequence>MRTPLVRLGGSEITPLGTIDLPVLIGAHTDLNKACPQDPYQLPQINLFVDSTAGCGLFNMMDVYQILGIHVSERGVKANLEKIEAIMQLKSPKMLKDVQKLTGSWLLHVDGSSNANNGGAGVLIQGPDGIELEVAARLSFATTNNKAEYETLVLGLELAEQAGAKELNVYIDSQLVAMQIEGSYETRE</sequence>
<feature type="domain" description="RNase H type-1" evidence="1">
    <location>
        <begin position="101"/>
        <end position="188"/>
    </location>
</feature>
<dbReference type="InterPro" id="IPR036397">
    <property type="entry name" value="RNaseH_sf"/>
</dbReference>
<dbReference type="InterPro" id="IPR002156">
    <property type="entry name" value="RNaseH_domain"/>
</dbReference>
<evidence type="ECO:0000313" key="2">
    <source>
        <dbReference type="EMBL" id="KAL0309382.1"/>
    </source>
</evidence>
<dbReference type="PANTHER" id="PTHR48475">
    <property type="entry name" value="RIBONUCLEASE H"/>
    <property type="match status" value="1"/>
</dbReference>
<proteinExistence type="predicted"/>
<dbReference type="PANTHER" id="PTHR48475:SF2">
    <property type="entry name" value="RIBONUCLEASE H"/>
    <property type="match status" value="1"/>
</dbReference>
<dbReference type="SUPFAM" id="SSF56672">
    <property type="entry name" value="DNA/RNA polymerases"/>
    <property type="match status" value="1"/>
</dbReference>
<dbReference type="Gene3D" id="3.30.420.10">
    <property type="entry name" value="Ribonuclease H-like superfamily/Ribonuclease H"/>
    <property type="match status" value="1"/>
</dbReference>
<dbReference type="GO" id="GO:0004523">
    <property type="term" value="F:RNA-DNA hybrid ribonuclease activity"/>
    <property type="evidence" value="ECO:0007669"/>
    <property type="project" value="InterPro"/>
</dbReference>